<keyword evidence="7" id="KW-0540">Nuclease</keyword>
<keyword evidence="5" id="KW-0548">Nucleotidyltransferase</keyword>
<protein>
    <recommendedName>
        <fullName evidence="15">ATP-dependent helicase Rep</fullName>
    </recommendedName>
    <alternativeName>
        <fullName evidence="16">RepP</fullName>
    </alternativeName>
</protein>
<organism evidence="20">
    <name type="scientific">ssDNA virus sp</name>
    <dbReference type="NCBI Taxonomy" id="2593122"/>
    <lineage>
        <taxon>Viruses</taxon>
    </lineage>
</organism>
<keyword evidence="9" id="KW-0547">Nucleotide-binding</keyword>
<comment type="catalytic activity">
    <reaction evidence="17">
        <text>ATP + H2O = ADP + phosphate + H(+)</text>
        <dbReference type="Rhea" id="RHEA:13065"/>
        <dbReference type="ChEBI" id="CHEBI:15377"/>
        <dbReference type="ChEBI" id="CHEBI:15378"/>
        <dbReference type="ChEBI" id="CHEBI:30616"/>
        <dbReference type="ChEBI" id="CHEBI:43474"/>
        <dbReference type="ChEBI" id="CHEBI:456216"/>
    </reaction>
</comment>
<evidence type="ECO:0000256" key="13">
    <source>
        <dbReference type="ARBA" id="ARBA00023125"/>
    </source>
</evidence>
<dbReference type="Gene3D" id="3.40.1310.20">
    <property type="match status" value="1"/>
</dbReference>
<evidence type="ECO:0000256" key="18">
    <source>
        <dbReference type="SAM" id="MobiDB-lite"/>
    </source>
</evidence>
<dbReference type="SUPFAM" id="SSF52540">
    <property type="entry name" value="P-loop containing nucleoside triphosphate hydrolases"/>
    <property type="match status" value="1"/>
</dbReference>
<evidence type="ECO:0000256" key="9">
    <source>
        <dbReference type="ARBA" id="ARBA00022741"/>
    </source>
</evidence>
<keyword evidence="10" id="KW-0255">Endonuclease</keyword>
<evidence type="ECO:0000256" key="8">
    <source>
        <dbReference type="ARBA" id="ARBA00022723"/>
    </source>
</evidence>
<evidence type="ECO:0000256" key="5">
    <source>
        <dbReference type="ARBA" id="ARBA00022695"/>
    </source>
</evidence>
<evidence type="ECO:0000256" key="15">
    <source>
        <dbReference type="ARBA" id="ARBA00030754"/>
    </source>
</evidence>
<dbReference type="GO" id="GO:0003677">
    <property type="term" value="F:DNA binding"/>
    <property type="evidence" value="ECO:0007669"/>
    <property type="project" value="UniProtKB-KW"/>
</dbReference>
<feature type="region of interest" description="Disordered" evidence="18">
    <location>
        <begin position="305"/>
        <end position="324"/>
    </location>
</feature>
<reference evidence="20" key="1">
    <citation type="submission" date="2020-02" db="EMBL/GenBank/DDBJ databases">
        <title>A reference catalog of swine virome.</title>
        <authorList>
            <person name="He B."/>
            <person name="Tu C."/>
        </authorList>
    </citation>
    <scope>NUCLEOTIDE SEQUENCE</scope>
    <source>
        <strain evidence="20">VIRES_YN01_2311102</strain>
    </source>
</reference>
<comment type="cofactor">
    <cofactor evidence="1">
        <name>Mn(2+)</name>
        <dbReference type="ChEBI" id="CHEBI:29035"/>
    </cofactor>
</comment>
<evidence type="ECO:0000256" key="7">
    <source>
        <dbReference type="ARBA" id="ARBA00022722"/>
    </source>
</evidence>
<evidence type="ECO:0000256" key="11">
    <source>
        <dbReference type="ARBA" id="ARBA00022801"/>
    </source>
</evidence>
<dbReference type="Gene3D" id="3.40.50.300">
    <property type="entry name" value="P-loop containing nucleotide triphosphate hydrolases"/>
    <property type="match status" value="1"/>
</dbReference>
<evidence type="ECO:0000256" key="10">
    <source>
        <dbReference type="ARBA" id="ARBA00022759"/>
    </source>
</evidence>
<evidence type="ECO:0000313" key="20">
    <source>
        <dbReference type="EMBL" id="QRV62027.1"/>
    </source>
</evidence>
<dbReference type="GO" id="GO:0000166">
    <property type="term" value="F:nucleotide binding"/>
    <property type="evidence" value="ECO:0007669"/>
    <property type="project" value="UniProtKB-KW"/>
</dbReference>
<dbReference type="GO" id="GO:0046872">
    <property type="term" value="F:metal ion binding"/>
    <property type="evidence" value="ECO:0007669"/>
    <property type="project" value="UniProtKB-KW"/>
</dbReference>
<evidence type="ECO:0000259" key="19">
    <source>
        <dbReference type="PROSITE" id="PS52020"/>
    </source>
</evidence>
<dbReference type="GO" id="GO:0016779">
    <property type="term" value="F:nucleotidyltransferase activity"/>
    <property type="evidence" value="ECO:0007669"/>
    <property type="project" value="UniProtKB-KW"/>
</dbReference>
<evidence type="ECO:0000256" key="2">
    <source>
        <dbReference type="ARBA" id="ARBA00004147"/>
    </source>
</evidence>
<dbReference type="Pfam" id="PF00910">
    <property type="entry name" value="RNA_helicase"/>
    <property type="match status" value="1"/>
</dbReference>
<dbReference type="InterPro" id="IPR000605">
    <property type="entry name" value="Helicase_SF3_ssDNA/RNA_vir"/>
</dbReference>
<keyword evidence="12" id="KW-0190">Covalent protein-DNA linkage</keyword>
<dbReference type="GO" id="GO:0006260">
    <property type="term" value="P:DNA replication"/>
    <property type="evidence" value="ECO:0007669"/>
    <property type="project" value="UniProtKB-KW"/>
</dbReference>
<comment type="similarity">
    <text evidence="3">Belongs to the nanoviruses/circoviruses replication-associated protein family.</text>
</comment>
<dbReference type="GO" id="GO:0042025">
    <property type="term" value="C:host cell nucleus"/>
    <property type="evidence" value="ECO:0007669"/>
    <property type="project" value="UniProtKB-SubCell"/>
</dbReference>
<evidence type="ECO:0000256" key="16">
    <source>
        <dbReference type="ARBA" id="ARBA00032243"/>
    </source>
</evidence>
<evidence type="ECO:0000256" key="1">
    <source>
        <dbReference type="ARBA" id="ARBA00001936"/>
    </source>
</evidence>
<keyword evidence="6" id="KW-0235">DNA replication</keyword>
<dbReference type="InterPro" id="IPR049912">
    <property type="entry name" value="CRESS_DNA_REP"/>
</dbReference>
<keyword evidence="13" id="KW-0238">DNA-binding</keyword>
<dbReference type="GO" id="GO:0003723">
    <property type="term" value="F:RNA binding"/>
    <property type="evidence" value="ECO:0007669"/>
    <property type="project" value="InterPro"/>
</dbReference>
<sequence>MAQKTTKRQEAKRWVFTLNNYTAEEEAAVKALECEWLIFGHEHQSEGTPHLQGAIALKKKKLLTAMKKLIPRAHFEIMRGKPSDSKEYCTKEDKENFFEKGEMPQEQTKAATEANQEKWENAYAAAITGDFDSIPRDLWIKYMRSFKQAYEDNKQDPDMEDYGDKDLKNHFLWLWGPTGTGKSHTAHQIAKKIDPEEAPYIKDLNKWWNGFTKQKVVIIEEADPKRCEHLASDLKKWADKWAFTAEAKGTVFPSCRPEYIIVTSNYTLRECFPDENDYLPLERRFTEIHLDTRAFQVLWPREEEEKRGEEEEVSNEMSKSTYLH</sequence>
<evidence type="ECO:0000256" key="3">
    <source>
        <dbReference type="ARBA" id="ARBA00008545"/>
    </source>
</evidence>
<accession>A0A894JRX5</accession>
<evidence type="ECO:0000256" key="12">
    <source>
        <dbReference type="ARBA" id="ARBA00023124"/>
    </source>
</evidence>
<proteinExistence type="inferred from homology"/>
<feature type="domain" description="CRESS-DNA virus Rep endonuclease" evidence="19">
    <location>
        <begin position="8"/>
        <end position="103"/>
    </location>
</feature>
<dbReference type="Pfam" id="PF02407">
    <property type="entry name" value="Viral_Rep"/>
    <property type="match status" value="1"/>
</dbReference>
<dbReference type="InterPro" id="IPR027417">
    <property type="entry name" value="P-loop_NTPase"/>
</dbReference>
<comment type="subcellular location">
    <subcellularLocation>
        <location evidence="2">Host nucleus</location>
    </subcellularLocation>
</comment>
<dbReference type="GO" id="GO:0003724">
    <property type="term" value="F:RNA helicase activity"/>
    <property type="evidence" value="ECO:0007669"/>
    <property type="project" value="InterPro"/>
</dbReference>
<evidence type="ECO:0000256" key="4">
    <source>
        <dbReference type="ARBA" id="ARBA00022679"/>
    </source>
</evidence>
<evidence type="ECO:0000256" key="6">
    <source>
        <dbReference type="ARBA" id="ARBA00022705"/>
    </source>
</evidence>
<keyword evidence="11" id="KW-0378">Hydrolase</keyword>
<keyword evidence="8" id="KW-0479">Metal-binding</keyword>
<dbReference type="EMBL" id="MT135488">
    <property type="protein sequence ID" value="QRV62027.1"/>
    <property type="molecule type" value="Genomic_DNA"/>
</dbReference>
<dbReference type="PROSITE" id="PS52020">
    <property type="entry name" value="CRESS_DNA_REP"/>
    <property type="match status" value="1"/>
</dbReference>
<evidence type="ECO:0000256" key="17">
    <source>
        <dbReference type="ARBA" id="ARBA00049360"/>
    </source>
</evidence>
<name>A0A894JRX5_9VIRU</name>
<dbReference type="GO" id="GO:0004519">
    <property type="term" value="F:endonuclease activity"/>
    <property type="evidence" value="ECO:0007669"/>
    <property type="project" value="UniProtKB-KW"/>
</dbReference>
<keyword evidence="14" id="KW-0511">Multifunctional enzyme</keyword>
<keyword evidence="4" id="KW-0808">Transferase</keyword>
<dbReference type="GO" id="GO:0016787">
    <property type="term" value="F:hydrolase activity"/>
    <property type="evidence" value="ECO:0007669"/>
    <property type="project" value="UniProtKB-KW"/>
</dbReference>
<evidence type="ECO:0000256" key="14">
    <source>
        <dbReference type="ARBA" id="ARBA00023268"/>
    </source>
</evidence>